<comment type="subcellular location">
    <subcellularLocation>
        <location evidence="1 7">Cell membrane</location>
        <topology evidence="1 7">Multi-pass membrane protein</topology>
    </subcellularLocation>
</comment>
<dbReference type="Pfam" id="PF00528">
    <property type="entry name" value="BPD_transp_1"/>
    <property type="match status" value="1"/>
</dbReference>
<dbReference type="CDD" id="cd06261">
    <property type="entry name" value="TM_PBP2"/>
    <property type="match status" value="1"/>
</dbReference>
<reference evidence="9 10" key="1">
    <citation type="submission" date="2015-09" db="EMBL/GenBank/DDBJ databases">
        <title>Genome sequencing project for genomic taxonomy and phylogenomics of Bacillus-like bacteria.</title>
        <authorList>
            <person name="Liu B."/>
            <person name="Wang J."/>
            <person name="Zhu Y."/>
            <person name="Liu G."/>
            <person name="Chen Q."/>
            <person name="Chen Z."/>
            <person name="Lan J."/>
            <person name="Che J."/>
            <person name="Ge C."/>
            <person name="Shi H."/>
            <person name="Pan Z."/>
            <person name="Liu X."/>
        </authorList>
    </citation>
    <scope>NUCLEOTIDE SEQUENCE [LARGE SCALE GENOMIC DNA]</scope>
    <source>
        <strain evidence="9 10">FJAT-18043</strain>
    </source>
</reference>
<dbReference type="AlphaFoldDB" id="A0A0Q3QJB7"/>
<dbReference type="Gene3D" id="1.10.3720.10">
    <property type="entry name" value="MetI-like"/>
    <property type="match status" value="1"/>
</dbReference>
<feature type="transmembrane region" description="Helical" evidence="7">
    <location>
        <begin position="95"/>
        <end position="114"/>
    </location>
</feature>
<feature type="domain" description="ABC transmembrane type-1" evidence="8">
    <location>
        <begin position="303"/>
        <end position="492"/>
    </location>
</feature>
<proteinExistence type="inferred from homology"/>
<protein>
    <submittedName>
        <fullName evidence="9">Peptide ABC transporter permease</fullName>
    </submittedName>
</protein>
<dbReference type="PANTHER" id="PTHR43386">
    <property type="entry name" value="OLIGOPEPTIDE TRANSPORT SYSTEM PERMEASE PROTEIN APPC"/>
    <property type="match status" value="1"/>
</dbReference>
<feature type="transmembrane region" description="Helical" evidence="7">
    <location>
        <begin position="469"/>
        <end position="492"/>
    </location>
</feature>
<feature type="transmembrane region" description="Helical" evidence="7">
    <location>
        <begin position="305"/>
        <end position="330"/>
    </location>
</feature>
<dbReference type="Proteomes" id="UP000050996">
    <property type="component" value="Unassembled WGS sequence"/>
</dbReference>
<evidence type="ECO:0000256" key="1">
    <source>
        <dbReference type="ARBA" id="ARBA00004651"/>
    </source>
</evidence>
<dbReference type="GO" id="GO:0055085">
    <property type="term" value="P:transmembrane transport"/>
    <property type="evidence" value="ECO:0007669"/>
    <property type="project" value="InterPro"/>
</dbReference>
<feature type="transmembrane region" description="Helical" evidence="7">
    <location>
        <begin position="342"/>
        <end position="361"/>
    </location>
</feature>
<accession>A0A0Q3QJB7</accession>
<keyword evidence="5 7" id="KW-1133">Transmembrane helix</keyword>
<evidence type="ECO:0000256" key="3">
    <source>
        <dbReference type="ARBA" id="ARBA00022475"/>
    </source>
</evidence>
<feature type="transmembrane region" description="Helical" evidence="7">
    <location>
        <begin position="243"/>
        <end position="263"/>
    </location>
</feature>
<evidence type="ECO:0000259" key="8">
    <source>
        <dbReference type="PROSITE" id="PS50928"/>
    </source>
</evidence>
<feature type="transmembrane region" description="Helical" evidence="7">
    <location>
        <begin position="191"/>
        <end position="215"/>
    </location>
</feature>
<evidence type="ECO:0000313" key="9">
    <source>
        <dbReference type="EMBL" id="KQL17881.1"/>
    </source>
</evidence>
<keyword evidence="6 7" id="KW-0472">Membrane</keyword>
<feature type="transmembrane region" description="Helical" evidence="7">
    <location>
        <begin position="21"/>
        <end position="42"/>
    </location>
</feature>
<evidence type="ECO:0000256" key="6">
    <source>
        <dbReference type="ARBA" id="ARBA00023136"/>
    </source>
</evidence>
<name>A0A0Q3QJB7_9BACI</name>
<evidence type="ECO:0000256" key="7">
    <source>
        <dbReference type="RuleBase" id="RU363032"/>
    </source>
</evidence>
<keyword evidence="10" id="KW-1185">Reference proteome</keyword>
<evidence type="ECO:0000256" key="4">
    <source>
        <dbReference type="ARBA" id="ARBA00022692"/>
    </source>
</evidence>
<comment type="caution">
    <text evidence="9">The sequence shown here is derived from an EMBL/GenBank/DDBJ whole genome shotgun (WGS) entry which is preliminary data.</text>
</comment>
<dbReference type="InterPro" id="IPR000515">
    <property type="entry name" value="MetI-like"/>
</dbReference>
<dbReference type="RefSeq" id="WP_056682483.1">
    <property type="nucleotide sequence ID" value="NZ_CP085712.1"/>
</dbReference>
<evidence type="ECO:0000313" key="10">
    <source>
        <dbReference type="Proteomes" id="UP000050996"/>
    </source>
</evidence>
<keyword evidence="3" id="KW-1003">Cell membrane</keyword>
<dbReference type="STRING" id="1637975.AN957_04180"/>
<dbReference type="EMBL" id="LJIX01000006">
    <property type="protein sequence ID" value="KQL17881.1"/>
    <property type="molecule type" value="Genomic_DNA"/>
</dbReference>
<dbReference type="PATRIC" id="fig|1637975.4.peg.518"/>
<feature type="transmembrane region" description="Helical" evidence="7">
    <location>
        <begin position="54"/>
        <end position="75"/>
    </location>
</feature>
<dbReference type="PANTHER" id="PTHR43386:SF1">
    <property type="entry name" value="D,D-DIPEPTIDE TRANSPORT SYSTEM PERMEASE PROTEIN DDPC-RELATED"/>
    <property type="match status" value="1"/>
</dbReference>
<feature type="transmembrane region" description="Helical" evidence="7">
    <location>
        <begin position="126"/>
        <end position="146"/>
    </location>
</feature>
<organism evidence="9 10">
    <name type="scientific">Cytobacillus solani</name>
    <dbReference type="NCBI Taxonomy" id="1637975"/>
    <lineage>
        <taxon>Bacteria</taxon>
        <taxon>Bacillati</taxon>
        <taxon>Bacillota</taxon>
        <taxon>Bacilli</taxon>
        <taxon>Bacillales</taxon>
        <taxon>Bacillaceae</taxon>
        <taxon>Cytobacillus</taxon>
    </lineage>
</organism>
<dbReference type="InterPro" id="IPR050366">
    <property type="entry name" value="BP-dependent_transpt_permease"/>
</dbReference>
<evidence type="ECO:0000256" key="2">
    <source>
        <dbReference type="ARBA" id="ARBA00022448"/>
    </source>
</evidence>
<dbReference type="SUPFAM" id="SSF161098">
    <property type="entry name" value="MetI-like"/>
    <property type="match status" value="1"/>
</dbReference>
<dbReference type="InterPro" id="IPR035906">
    <property type="entry name" value="MetI-like_sf"/>
</dbReference>
<evidence type="ECO:0000256" key="5">
    <source>
        <dbReference type="ARBA" id="ARBA00022989"/>
    </source>
</evidence>
<sequence length="504" mass="55559">MSKIKELPNYQKKHARKLSSEYMQASFTSIVSLVLTVILLLSSYDFSIQTVKPFVFGAFAAYALFTCIQIVITFLIKKDLQQFGYLQSRTRKWGYIQLLSIATGNLFIVTAASQLVKEKKTTEYTIAVYMLITQFFIIGVSALNLFKPYVADTFLLGMFGLIGMAIFQLITLILVTKYITEGNLIPRRMVYITIPLMLTAITGNLFALLLGWNLISKIKNSNKESTGQWIIIWEKISRNTTSMLSLFFIVFVFSISICSYLTFDYSMAVENNYSATLQSPSLAYPLGTDNFGRDLFSRIVFGARISLIVGVISTAIPFVIGGILGAISGYYGQRTDNIIMRLLDVLYAIPGILLAIVIIAAFGSNTVTLILALSVGSIPTYARTMRANVLMVSNYEYVDSARALGTSTGSIIFKHVVPNSMAPMIVKSTLTIGSAVIATSSLSYLGLGIEPHIPEWGNILKLGSTYLESHSYLAIYPGLAIIALVLSFNFLGDGLRDALDPKID</sequence>
<comment type="similarity">
    <text evidence="7">Belongs to the binding-protein-dependent transport system permease family.</text>
</comment>
<dbReference type="PROSITE" id="PS50928">
    <property type="entry name" value="ABC_TM1"/>
    <property type="match status" value="1"/>
</dbReference>
<keyword evidence="4 7" id="KW-0812">Transmembrane</keyword>
<gene>
    <name evidence="9" type="ORF">AN957_04180</name>
</gene>
<keyword evidence="2 7" id="KW-0813">Transport</keyword>
<feature type="transmembrane region" description="Helical" evidence="7">
    <location>
        <begin position="153"/>
        <end position="179"/>
    </location>
</feature>
<dbReference type="GO" id="GO:0005886">
    <property type="term" value="C:plasma membrane"/>
    <property type="evidence" value="ECO:0007669"/>
    <property type="project" value="UniProtKB-SubCell"/>
</dbReference>